<name>A0A0K1Q854_9BACT</name>
<dbReference type="SMART" id="SM00347">
    <property type="entry name" value="HTH_MARR"/>
    <property type="match status" value="1"/>
</dbReference>
<dbReference type="PROSITE" id="PS01117">
    <property type="entry name" value="HTH_MARR_1"/>
    <property type="match status" value="1"/>
</dbReference>
<gene>
    <name evidence="7" type="ORF">AKJ09_08572</name>
</gene>
<dbReference type="InterPro" id="IPR000835">
    <property type="entry name" value="HTH_MarR-typ"/>
</dbReference>
<keyword evidence="2" id="KW-0238">DNA-binding</keyword>
<evidence type="ECO:0000256" key="1">
    <source>
        <dbReference type="ARBA" id="ARBA00023015"/>
    </source>
</evidence>
<dbReference type="InterPro" id="IPR036388">
    <property type="entry name" value="WH-like_DNA-bd_sf"/>
</dbReference>
<dbReference type="KEGG" id="llu:AKJ09_08572"/>
<feature type="compositionally biased region" description="Basic and acidic residues" evidence="4">
    <location>
        <begin position="81"/>
        <end position="90"/>
    </location>
</feature>
<proteinExistence type="predicted"/>
<dbReference type="InterPro" id="IPR023187">
    <property type="entry name" value="Tscrpt_reg_MarR-type_CS"/>
</dbReference>
<dbReference type="InterPro" id="IPR036390">
    <property type="entry name" value="WH_DNA-bd_sf"/>
</dbReference>
<dbReference type="Gene3D" id="1.10.10.10">
    <property type="entry name" value="Winged helix-like DNA-binding domain superfamily/Winged helix DNA-binding domain"/>
    <property type="match status" value="1"/>
</dbReference>
<dbReference type="InterPro" id="IPR011991">
    <property type="entry name" value="ArsR-like_HTH"/>
</dbReference>
<evidence type="ECO:0000259" key="6">
    <source>
        <dbReference type="PROSITE" id="PS51000"/>
    </source>
</evidence>
<dbReference type="AlphaFoldDB" id="A0A0K1Q854"/>
<reference evidence="7 8" key="1">
    <citation type="submission" date="2015-08" db="EMBL/GenBank/DDBJ databases">
        <authorList>
            <person name="Babu N.S."/>
            <person name="Beckwith C.J."/>
            <person name="Beseler K.G."/>
            <person name="Brison A."/>
            <person name="Carone J.V."/>
            <person name="Caskin T.P."/>
            <person name="Diamond M."/>
            <person name="Durham M.E."/>
            <person name="Foxe J.M."/>
            <person name="Go M."/>
            <person name="Henderson B.A."/>
            <person name="Jones I.B."/>
            <person name="McGettigan J.A."/>
            <person name="Micheletti S.J."/>
            <person name="Nasrallah M.E."/>
            <person name="Ortiz D."/>
            <person name="Piller C.R."/>
            <person name="Privatt S.R."/>
            <person name="Schneider S.L."/>
            <person name="Sharp S."/>
            <person name="Smith T.C."/>
            <person name="Stanton J.D."/>
            <person name="Ullery H.E."/>
            <person name="Wilson R.J."/>
            <person name="Serrano M.G."/>
            <person name="Buck G."/>
            <person name="Lee V."/>
            <person name="Wang Y."/>
            <person name="Carvalho R."/>
            <person name="Voegtly L."/>
            <person name="Shi R."/>
            <person name="Duckworth R."/>
            <person name="Johnson A."/>
            <person name="Loviza R."/>
            <person name="Walstead R."/>
            <person name="Shah Z."/>
            <person name="Kiflezghi M."/>
            <person name="Wade K."/>
            <person name="Ball S.L."/>
            <person name="Bradley K.W."/>
            <person name="Asai D.J."/>
            <person name="Bowman C.A."/>
            <person name="Russell D.A."/>
            <person name="Pope W.H."/>
            <person name="Jacobs-Sera D."/>
            <person name="Hendrix R.W."/>
            <person name="Hatfull G.F."/>
        </authorList>
    </citation>
    <scope>NUCLEOTIDE SEQUENCE [LARGE SCALE GENOMIC DNA]</scope>
    <source>
        <strain evidence="7 8">DSM 27648</strain>
    </source>
</reference>
<dbReference type="PANTHER" id="PTHR42756:SF1">
    <property type="entry name" value="TRANSCRIPTIONAL REPRESSOR OF EMRAB OPERON"/>
    <property type="match status" value="1"/>
</dbReference>
<dbReference type="SUPFAM" id="SSF46785">
    <property type="entry name" value="Winged helix' DNA-binding domain"/>
    <property type="match status" value="1"/>
</dbReference>
<evidence type="ECO:0000313" key="7">
    <source>
        <dbReference type="EMBL" id="AKV01909.1"/>
    </source>
</evidence>
<dbReference type="GO" id="GO:0003700">
    <property type="term" value="F:DNA-binding transcription factor activity"/>
    <property type="evidence" value="ECO:0007669"/>
    <property type="project" value="InterPro"/>
</dbReference>
<evidence type="ECO:0000256" key="3">
    <source>
        <dbReference type="ARBA" id="ARBA00023163"/>
    </source>
</evidence>
<dbReference type="PROSITE" id="PS50995">
    <property type="entry name" value="HTH_MARR_2"/>
    <property type="match status" value="1"/>
</dbReference>
<dbReference type="PRINTS" id="PR00598">
    <property type="entry name" value="HTHMARR"/>
</dbReference>
<protein>
    <submittedName>
        <fullName evidence="7">Transcriptional regulator, MarR family</fullName>
    </submittedName>
</protein>
<evidence type="ECO:0000259" key="5">
    <source>
        <dbReference type="PROSITE" id="PS50995"/>
    </source>
</evidence>
<dbReference type="STRING" id="1391654.AKJ09_08572"/>
<evidence type="ECO:0000256" key="4">
    <source>
        <dbReference type="SAM" id="MobiDB-lite"/>
    </source>
</evidence>
<feature type="region of interest" description="Disordered" evidence="4">
    <location>
        <begin position="77"/>
        <end position="105"/>
    </location>
</feature>
<accession>A0A0K1Q854</accession>
<keyword evidence="1" id="KW-0805">Transcription regulation</keyword>
<organism evidence="7 8">
    <name type="scientific">Labilithrix luteola</name>
    <dbReference type="NCBI Taxonomy" id="1391654"/>
    <lineage>
        <taxon>Bacteria</taxon>
        <taxon>Pseudomonadati</taxon>
        <taxon>Myxococcota</taxon>
        <taxon>Polyangia</taxon>
        <taxon>Polyangiales</taxon>
        <taxon>Labilitrichaceae</taxon>
        <taxon>Labilithrix</taxon>
    </lineage>
</organism>
<dbReference type="Pfam" id="PF01047">
    <property type="entry name" value="MarR"/>
    <property type="match status" value="1"/>
</dbReference>
<feature type="domain" description="HTH marR-type" evidence="5">
    <location>
        <begin position="4"/>
        <end position="136"/>
    </location>
</feature>
<dbReference type="EMBL" id="CP012333">
    <property type="protein sequence ID" value="AKV01909.1"/>
    <property type="molecule type" value="Genomic_DNA"/>
</dbReference>
<keyword evidence="8" id="KW-1185">Reference proteome</keyword>
<evidence type="ECO:0000313" key="8">
    <source>
        <dbReference type="Proteomes" id="UP000064967"/>
    </source>
</evidence>
<dbReference type="PROSITE" id="PS51000">
    <property type="entry name" value="HTH_DEOR_2"/>
    <property type="match status" value="1"/>
</dbReference>
<dbReference type="InterPro" id="IPR001034">
    <property type="entry name" value="DeoR_HTH"/>
</dbReference>
<dbReference type="PANTHER" id="PTHR42756">
    <property type="entry name" value="TRANSCRIPTIONAL REGULATOR, MARR"/>
    <property type="match status" value="1"/>
</dbReference>
<dbReference type="CDD" id="cd00090">
    <property type="entry name" value="HTH_ARSR"/>
    <property type="match status" value="1"/>
</dbReference>
<keyword evidence="3" id="KW-0804">Transcription</keyword>
<dbReference type="Proteomes" id="UP000064967">
    <property type="component" value="Chromosome"/>
</dbReference>
<sequence length="142" mass="15018">MADQDRFARALVALARGLGRIARERARAGDVTPQQAETLQLIAERGALSTSTLATLLGIDPSTASRNLSGLERSGLIARQKGSDDGRQTDVRLTPRGRRAAQSVGNGASSAFASLLDKVPRGDRAKLIDALEVLARVVDNSQ</sequence>
<evidence type="ECO:0000256" key="2">
    <source>
        <dbReference type="ARBA" id="ARBA00023125"/>
    </source>
</evidence>
<dbReference type="GO" id="GO:0003677">
    <property type="term" value="F:DNA binding"/>
    <property type="evidence" value="ECO:0007669"/>
    <property type="project" value="UniProtKB-KW"/>
</dbReference>
<feature type="domain" description="HTH deoR-type" evidence="6">
    <location>
        <begin position="31"/>
        <end position="86"/>
    </location>
</feature>
<dbReference type="RefSeq" id="WP_169928218.1">
    <property type="nucleotide sequence ID" value="NZ_CP012333.1"/>
</dbReference>